<reference evidence="1 2" key="1">
    <citation type="journal article" date="2019" name="Commun. Biol.">
        <title>The bagworm genome reveals a unique fibroin gene that provides high tensile strength.</title>
        <authorList>
            <person name="Kono N."/>
            <person name="Nakamura H."/>
            <person name="Ohtoshi R."/>
            <person name="Tomita M."/>
            <person name="Numata K."/>
            <person name="Arakawa K."/>
        </authorList>
    </citation>
    <scope>NUCLEOTIDE SEQUENCE [LARGE SCALE GENOMIC DNA]</scope>
</reference>
<evidence type="ECO:0000313" key="2">
    <source>
        <dbReference type="Proteomes" id="UP000299102"/>
    </source>
</evidence>
<organism evidence="1 2">
    <name type="scientific">Eumeta variegata</name>
    <name type="common">Bagworm moth</name>
    <name type="synonym">Eumeta japonica</name>
    <dbReference type="NCBI Taxonomy" id="151549"/>
    <lineage>
        <taxon>Eukaryota</taxon>
        <taxon>Metazoa</taxon>
        <taxon>Ecdysozoa</taxon>
        <taxon>Arthropoda</taxon>
        <taxon>Hexapoda</taxon>
        <taxon>Insecta</taxon>
        <taxon>Pterygota</taxon>
        <taxon>Neoptera</taxon>
        <taxon>Endopterygota</taxon>
        <taxon>Lepidoptera</taxon>
        <taxon>Glossata</taxon>
        <taxon>Ditrysia</taxon>
        <taxon>Tineoidea</taxon>
        <taxon>Psychidae</taxon>
        <taxon>Oiketicinae</taxon>
        <taxon>Eumeta</taxon>
    </lineage>
</organism>
<comment type="caution">
    <text evidence="1">The sequence shown here is derived from an EMBL/GenBank/DDBJ whole genome shotgun (WGS) entry which is preliminary data.</text>
</comment>
<proteinExistence type="predicted"/>
<gene>
    <name evidence="1" type="ORF">EVAR_6032_1</name>
</gene>
<evidence type="ECO:0000313" key="1">
    <source>
        <dbReference type="EMBL" id="GBP11211.1"/>
    </source>
</evidence>
<dbReference type="EMBL" id="BGZK01000045">
    <property type="protein sequence ID" value="GBP11211.1"/>
    <property type="molecule type" value="Genomic_DNA"/>
</dbReference>
<sequence length="91" mass="9925">MCVLIGACFLSARPYLGMCVPSLRFSKGSSAGLLQCEFAQNYQRAVQYAAHTAAEPVDPLSRELLQPTVTSFNKAAPTTRFRMTPISIRLG</sequence>
<keyword evidence="2" id="KW-1185">Reference proteome</keyword>
<accession>A0A4C1TD29</accession>
<dbReference type="AlphaFoldDB" id="A0A4C1TD29"/>
<dbReference type="Proteomes" id="UP000299102">
    <property type="component" value="Unassembled WGS sequence"/>
</dbReference>
<name>A0A4C1TD29_EUMVA</name>
<protein>
    <submittedName>
        <fullName evidence="1">Uncharacterized protein</fullName>
    </submittedName>
</protein>